<dbReference type="SUPFAM" id="SSF52821">
    <property type="entry name" value="Rhodanese/Cell cycle control phosphatase"/>
    <property type="match status" value="2"/>
</dbReference>
<keyword evidence="4" id="KW-1185">Reference proteome</keyword>
<name>A0AAW6U6P1_9BACT</name>
<sequence>MFVQQFFVKGLAHSSYLLGGAETCAIVDPQRDTEIYVRAAKDMGMKITHILETHLHADFISGHMDLAQQTGATIYAPKPAKCRFPHKAVGDGDAFQIEGMRIKVFETPGHTPEHISYVVTDKSRGADPVAVFCGDTLFVGDVGRPDLFPGRARELAGKLYDSLHKKLLTLPDFCEVYPAHGAGSLCGRAMGAKRISTIGYERKYNAALQIRDKEEFIRSLTTNMPAAPDHFSRCSAINQKGPALVGELPVMAPLGPAQFRKAMMKKSTIVLDIRSYEAFGGQHIPGSYHVDFGGNFATFSGWVLPPDQNILLVSESFAQAQDAGVWLRRVGLDKIVGCLDGGMFGWAKAGLPMNHIRQLSAEELHRMMTEGGKLSLVDVRAVGEFQTRHIEGAKNIPAPDLRQRHTELDTKRPVALVCSTGHRSSLGAALLKQQGFADVCNVAGGMMGYGAAGYSEECPLCVAPHVPAVASR</sequence>
<protein>
    <submittedName>
        <fullName evidence="3">MBL fold metallo-hydrolase</fullName>
    </submittedName>
</protein>
<dbReference type="InterPro" id="IPR036866">
    <property type="entry name" value="RibonucZ/Hydroxyglut_hydro"/>
</dbReference>
<dbReference type="InterPro" id="IPR036873">
    <property type="entry name" value="Rhodanese-like_dom_sf"/>
</dbReference>
<comment type="caution">
    <text evidence="3">The sequence shown here is derived from an EMBL/GenBank/DDBJ whole genome shotgun (WGS) entry which is preliminary data.</text>
</comment>
<dbReference type="Proteomes" id="UP001431776">
    <property type="component" value="Unassembled WGS sequence"/>
</dbReference>
<dbReference type="PANTHER" id="PTHR43084">
    <property type="entry name" value="PERSULFIDE DIOXYGENASE ETHE1"/>
    <property type="match status" value="1"/>
</dbReference>
<proteinExistence type="predicted"/>
<dbReference type="SMART" id="SM00849">
    <property type="entry name" value="Lactamase_B"/>
    <property type="match status" value="1"/>
</dbReference>
<evidence type="ECO:0000259" key="2">
    <source>
        <dbReference type="PROSITE" id="PS50206"/>
    </source>
</evidence>
<dbReference type="InterPro" id="IPR001279">
    <property type="entry name" value="Metallo-B-lactamas"/>
</dbReference>
<dbReference type="InterPro" id="IPR051682">
    <property type="entry name" value="Mito_Persulfide_Diox"/>
</dbReference>
<dbReference type="RefSeq" id="WP_349247105.1">
    <property type="nucleotide sequence ID" value="NZ_JASCXX010000048.1"/>
</dbReference>
<dbReference type="Pfam" id="PF00581">
    <property type="entry name" value="Rhodanese"/>
    <property type="match status" value="2"/>
</dbReference>
<dbReference type="GO" id="GO:0050313">
    <property type="term" value="F:sulfur dioxygenase activity"/>
    <property type="evidence" value="ECO:0007669"/>
    <property type="project" value="InterPro"/>
</dbReference>
<dbReference type="PANTHER" id="PTHR43084:SF1">
    <property type="entry name" value="PERSULFIDE DIOXYGENASE ETHE1, MITOCHONDRIAL"/>
    <property type="match status" value="1"/>
</dbReference>
<dbReference type="FunFam" id="3.60.15.10:FF:000030">
    <property type="entry name" value="Metallo-beta-lactamase family protein"/>
    <property type="match status" value="1"/>
</dbReference>
<dbReference type="Pfam" id="PF00753">
    <property type="entry name" value="Lactamase_B"/>
    <property type="match status" value="1"/>
</dbReference>
<accession>A0AAW6U6P1</accession>
<evidence type="ECO:0000256" key="1">
    <source>
        <dbReference type="ARBA" id="ARBA00022723"/>
    </source>
</evidence>
<dbReference type="CDD" id="cd07724">
    <property type="entry name" value="POD-like_MBL-fold"/>
    <property type="match status" value="1"/>
</dbReference>
<dbReference type="AlphaFoldDB" id="A0AAW6U6P1"/>
<dbReference type="SUPFAM" id="SSF56281">
    <property type="entry name" value="Metallo-hydrolase/oxidoreductase"/>
    <property type="match status" value="1"/>
</dbReference>
<dbReference type="EMBL" id="JASCXX010000048">
    <property type="protein sequence ID" value="MDI6451698.1"/>
    <property type="molecule type" value="Genomic_DNA"/>
</dbReference>
<dbReference type="InterPro" id="IPR001763">
    <property type="entry name" value="Rhodanese-like_dom"/>
</dbReference>
<feature type="domain" description="Rhodanese" evidence="2">
    <location>
        <begin position="264"/>
        <end position="355"/>
    </location>
</feature>
<reference evidence="3" key="1">
    <citation type="submission" date="2023-05" db="EMBL/GenBank/DDBJ databases">
        <title>Anaerotaeda fermentans gen. nov., sp. nov., a novel anaerobic planctomycete of the new family within the order Sedimentisphaerales isolated from Taman Peninsula, Russia.</title>
        <authorList>
            <person name="Khomyakova M.A."/>
            <person name="Merkel A.Y."/>
            <person name="Slobodkin A.I."/>
        </authorList>
    </citation>
    <scope>NUCLEOTIDE SEQUENCE</scope>
    <source>
        <strain evidence="3">M17dextr</strain>
    </source>
</reference>
<dbReference type="PROSITE" id="PS50206">
    <property type="entry name" value="RHODANESE_3"/>
    <property type="match status" value="2"/>
</dbReference>
<evidence type="ECO:0000313" key="3">
    <source>
        <dbReference type="EMBL" id="MDI6451698.1"/>
    </source>
</evidence>
<organism evidence="3 4">
    <name type="scientific">Anaerobaca lacustris</name>
    <dbReference type="NCBI Taxonomy" id="3044600"/>
    <lineage>
        <taxon>Bacteria</taxon>
        <taxon>Pseudomonadati</taxon>
        <taxon>Planctomycetota</taxon>
        <taxon>Phycisphaerae</taxon>
        <taxon>Sedimentisphaerales</taxon>
        <taxon>Anaerobacaceae</taxon>
        <taxon>Anaerobaca</taxon>
    </lineage>
</organism>
<dbReference type="SMART" id="SM00450">
    <property type="entry name" value="RHOD"/>
    <property type="match status" value="2"/>
</dbReference>
<feature type="domain" description="Rhodanese" evidence="2">
    <location>
        <begin position="370"/>
        <end position="458"/>
    </location>
</feature>
<dbReference type="GO" id="GO:0070813">
    <property type="term" value="P:hydrogen sulfide metabolic process"/>
    <property type="evidence" value="ECO:0007669"/>
    <property type="project" value="TreeGrafter"/>
</dbReference>
<dbReference type="Gene3D" id="3.40.250.10">
    <property type="entry name" value="Rhodanese-like domain"/>
    <property type="match status" value="2"/>
</dbReference>
<dbReference type="Gene3D" id="3.60.15.10">
    <property type="entry name" value="Ribonuclease Z/Hydroxyacylglutathione hydrolase-like"/>
    <property type="match status" value="1"/>
</dbReference>
<gene>
    <name evidence="3" type="ORF">QJ522_21735</name>
</gene>
<keyword evidence="1" id="KW-0479">Metal-binding</keyword>
<dbReference type="InterPro" id="IPR044528">
    <property type="entry name" value="POD-like_MBL-fold"/>
</dbReference>
<dbReference type="GO" id="GO:0006749">
    <property type="term" value="P:glutathione metabolic process"/>
    <property type="evidence" value="ECO:0007669"/>
    <property type="project" value="InterPro"/>
</dbReference>
<evidence type="ECO:0000313" key="4">
    <source>
        <dbReference type="Proteomes" id="UP001431776"/>
    </source>
</evidence>
<dbReference type="GO" id="GO:0046872">
    <property type="term" value="F:metal ion binding"/>
    <property type="evidence" value="ECO:0007669"/>
    <property type="project" value="UniProtKB-KW"/>
</dbReference>
<dbReference type="CDD" id="cd00158">
    <property type="entry name" value="RHOD"/>
    <property type="match status" value="2"/>
</dbReference>